<evidence type="ECO:0000313" key="1">
    <source>
        <dbReference type="EMBL" id="KAK3696742.1"/>
    </source>
</evidence>
<name>A0AAE0XMG5_9GAST</name>
<dbReference type="EMBL" id="JAWDGP010008032">
    <property type="protein sequence ID" value="KAK3696742.1"/>
    <property type="molecule type" value="Genomic_DNA"/>
</dbReference>
<dbReference type="AlphaFoldDB" id="A0AAE0XMG5"/>
<comment type="caution">
    <text evidence="1">The sequence shown here is derived from an EMBL/GenBank/DDBJ whole genome shotgun (WGS) entry which is preliminary data.</text>
</comment>
<keyword evidence="2" id="KW-1185">Reference proteome</keyword>
<dbReference type="Proteomes" id="UP001283361">
    <property type="component" value="Unassembled WGS sequence"/>
</dbReference>
<proteinExistence type="predicted"/>
<accession>A0AAE0XMG5</accession>
<protein>
    <submittedName>
        <fullName evidence="1">Uncharacterized protein</fullName>
    </submittedName>
</protein>
<sequence length="260" mass="29613">MFWGHPRWMFAEPVLGARENPMNNLELVYPSPRERKTSFDTQRSNEFSSTPSQFGGCLEKVCHVQRSIENIAHFSLGLDQRSACDTSIKKSGFAPNQSWGLHIVLKENKTKTESEAQRGFQNEALQADLVPVYRHGSTAQQEVDDFSDDIESPKKTEGKFHFNQQRTKKYSSFRLGLNLVTNTNRPTNSTLRLKFTPSINLHIMMTLELTSCLNTMAMLKLASCLHTMVILKLTSCLNTTMVMKLIAKQNSRHLQTVRTK</sequence>
<reference evidence="1" key="1">
    <citation type="journal article" date="2023" name="G3 (Bethesda)">
        <title>A reference genome for the long-term kleptoplast-retaining sea slug Elysia crispata morphotype clarki.</title>
        <authorList>
            <person name="Eastman K.E."/>
            <person name="Pendleton A.L."/>
            <person name="Shaikh M.A."/>
            <person name="Suttiyut T."/>
            <person name="Ogas R."/>
            <person name="Tomko P."/>
            <person name="Gavelis G."/>
            <person name="Widhalm J.R."/>
            <person name="Wisecaver J.H."/>
        </authorList>
    </citation>
    <scope>NUCLEOTIDE SEQUENCE</scope>
    <source>
        <strain evidence="1">ECLA1</strain>
    </source>
</reference>
<evidence type="ECO:0000313" key="2">
    <source>
        <dbReference type="Proteomes" id="UP001283361"/>
    </source>
</evidence>
<gene>
    <name evidence="1" type="ORF">RRG08_045410</name>
</gene>
<organism evidence="1 2">
    <name type="scientific">Elysia crispata</name>
    <name type="common">lettuce slug</name>
    <dbReference type="NCBI Taxonomy" id="231223"/>
    <lineage>
        <taxon>Eukaryota</taxon>
        <taxon>Metazoa</taxon>
        <taxon>Spiralia</taxon>
        <taxon>Lophotrochozoa</taxon>
        <taxon>Mollusca</taxon>
        <taxon>Gastropoda</taxon>
        <taxon>Heterobranchia</taxon>
        <taxon>Euthyneura</taxon>
        <taxon>Panpulmonata</taxon>
        <taxon>Sacoglossa</taxon>
        <taxon>Placobranchoidea</taxon>
        <taxon>Plakobranchidae</taxon>
        <taxon>Elysia</taxon>
    </lineage>
</organism>